<proteinExistence type="predicted"/>
<protein>
    <submittedName>
        <fullName evidence="1">Uncharacterized protein</fullName>
    </submittedName>
</protein>
<dbReference type="Proteomes" id="UP001527925">
    <property type="component" value="Unassembled WGS sequence"/>
</dbReference>
<evidence type="ECO:0000313" key="2">
    <source>
        <dbReference type="Proteomes" id="UP001527925"/>
    </source>
</evidence>
<name>A0ABR4MZL5_9FUNG</name>
<accession>A0ABR4MZL5</accession>
<evidence type="ECO:0000313" key="1">
    <source>
        <dbReference type="EMBL" id="KAL2912716.1"/>
    </source>
</evidence>
<sequence length="481" mass="52718">MLASLKLLDQIADELSQLFACSAVAGNARRTLLNELQASIKQGELLLALDLFDKIEVESPRMLSRLTSNGFGDLISLVAHGDAPRPVSDASVRLRIAKRISDVAKDMGMTLGSDVLCTLLELHTNAGNAAGVDDVLAKMQARRMSVDPHEALAAKCRACLIGGRMNEGMEIWGRLAESDKSPFPLKHLAETHIMRRDFGSTMRTLEELAQAHPTAHLSRPLLLQLCEMLLVEDNLDDAVRLFELSEASGILQASRFCAQIACRLALTGRFEDTLGVLDMRRDSSADWSTALTCAGIIALDGLGKVDQALALFPRIRRFRSDAKHALRAAEILVKHVGPVDSDAQLESLLASHGVLAQLSNHAALVMLLRGYIAKADLVSARFVFEELLLRPLEIPSSDLTRLVVAVLNAAGPQAAINVLSMVAKAGFPIMDRKELVFLSAIPIWDSFPNYRDRIKMVHPFLMGLAERHEFTMNTGMQYRTE</sequence>
<reference evidence="1 2" key="1">
    <citation type="submission" date="2023-09" db="EMBL/GenBank/DDBJ databases">
        <title>Pangenome analysis of Batrachochytrium dendrobatidis and related Chytrids.</title>
        <authorList>
            <person name="Yacoub M.N."/>
            <person name="Stajich J.E."/>
            <person name="James T.Y."/>
        </authorList>
    </citation>
    <scope>NUCLEOTIDE SEQUENCE [LARGE SCALE GENOMIC DNA]</scope>
    <source>
        <strain evidence="1 2">JEL0888</strain>
    </source>
</reference>
<comment type="caution">
    <text evidence="1">The sequence shown here is derived from an EMBL/GenBank/DDBJ whole genome shotgun (WGS) entry which is preliminary data.</text>
</comment>
<gene>
    <name evidence="1" type="ORF">HK105_207824</name>
</gene>
<organism evidence="1 2">
    <name type="scientific">Polyrhizophydium stewartii</name>
    <dbReference type="NCBI Taxonomy" id="2732419"/>
    <lineage>
        <taxon>Eukaryota</taxon>
        <taxon>Fungi</taxon>
        <taxon>Fungi incertae sedis</taxon>
        <taxon>Chytridiomycota</taxon>
        <taxon>Chytridiomycota incertae sedis</taxon>
        <taxon>Chytridiomycetes</taxon>
        <taxon>Rhizophydiales</taxon>
        <taxon>Rhizophydiales incertae sedis</taxon>
        <taxon>Polyrhizophydium</taxon>
    </lineage>
</organism>
<keyword evidence="2" id="KW-1185">Reference proteome</keyword>
<dbReference type="EMBL" id="JADGIZ020000059">
    <property type="protein sequence ID" value="KAL2912716.1"/>
    <property type="molecule type" value="Genomic_DNA"/>
</dbReference>